<dbReference type="EMBL" id="DS022309">
    <property type="protein sequence ID" value="OAJ43072.1"/>
    <property type="molecule type" value="Genomic_DNA"/>
</dbReference>
<dbReference type="GO" id="GO:0061928">
    <property type="term" value="F:glutathione specific gamma-glutamylcyclotransferase activity"/>
    <property type="evidence" value="ECO:0007669"/>
    <property type="project" value="UniProtKB-EC"/>
</dbReference>
<keyword evidence="2" id="KW-0456">Lyase</keyword>
<dbReference type="InterPro" id="IPR036568">
    <property type="entry name" value="GGCT-like_sf"/>
</dbReference>
<dbReference type="EC" id="4.3.2.7" evidence="1"/>
<evidence type="ECO:0000313" key="3">
    <source>
        <dbReference type="EMBL" id="OAJ43072.1"/>
    </source>
</evidence>
<dbReference type="VEuPathDB" id="FungiDB:BDEG_26457"/>
<dbReference type="Proteomes" id="UP000077115">
    <property type="component" value="Unassembled WGS sequence"/>
</dbReference>
<proteinExistence type="predicted"/>
<accession>A0A177WT43</accession>
<dbReference type="GO" id="GO:0006751">
    <property type="term" value="P:glutathione catabolic process"/>
    <property type="evidence" value="ECO:0007669"/>
    <property type="project" value="InterPro"/>
</dbReference>
<dbReference type="CDD" id="cd06661">
    <property type="entry name" value="GGCT_like"/>
    <property type="match status" value="1"/>
</dbReference>
<dbReference type="InterPro" id="IPR013024">
    <property type="entry name" value="GGCT-like"/>
</dbReference>
<dbReference type="Gene3D" id="3.10.490.10">
    <property type="entry name" value="Gamma-glutamyl cyclotransferase-like"/>
    <property type="match status" value="1"/>
</dbReference>
<evidence type="ECO:0000256" key="1">
    <source>
        <dbReference type="ARBA" id="ARBA00012344"/>
    </source>
</evidence>
<evidence type="ECO:0000313" key="4">
    <source>
        <dbReference type="Proteomes" id="UP000077115"/>
    </source>
</evidence>
<dbReference type="PANTHER" id="PTHR12192:SF2">
    <property type="entry name" value="GLUTATHIONE-SPECIFIC GAMMA-GLUTAMYLCYCLOTRANSFERASE 2"/>
    <property type="match status" value="1"/>
</dbReference>
<gene>
    <name evidence="3" type="ORF">BDEG_26457</name>
</gene>
<reference evidence="3 4" key="1">
    <citation type="submission" date="2006-10" db="EMBL/GenBank/DDBJ databases">
        <title>The Genome Sequence of Batrachochytrium dendrobatidis JEL423.</title>
        <authorList>
            <consortium name="The Broad Institute Genome Sequencing Platform"/>
            <person name="Birren B."/>
            <person name="Lander E."/>
            <person name="Galagan J."/>
            <person name="Cuomo C."/>
            <person name="Devon K."/>
            <person name="Jaffe D."/>
            <person name="Butler J."/>
            <person name="Alvarez P."/>
            <person name="Gnerre S."/>
            <person name="Grabherr M."/>
            <person name="Kleber M."/>
            <person name="Mauceli E."/>
            <person name="Brockman W."/>
            <person name="Young S."/>
            <person name="LaButti K."/>
            <person name="Sykes S."/>
            <person name="DeCaprio D."/>
            <person name="Crawford M."/>
            <person name="Koehrsen M."/>
            <person name="Engels R."/>
            <person name="Montgomery P."/>
            <person name="Pearson M."/>
            <person name="Howarth C."/>
            <person name="Larson L."/>
            <person name="White J."/>
            <person name="O'Leary S."/>
            <person name="Kodira C."/>
            <person name="Zeng Q."/>
            <person name="Yandava C."/>
            <person name="Alvarado L."/>
            <person name="Longcore J."/>
            <person name="James T."/>
        </authorList>
    </citation>
    <scope>NUCLEOTIDE SEQUENCE [LARGE SCALE GENOMIC DNA]</scope>
    <source>
        <strain evidence="3 4">JEL423</strain>
    </source>
</reference>
<dbReference type="eggNOG" id="KOG3182">
    <property type="taxonomic scope" value="Eukaryota"/>
</dbReference>
<dbReference type="Pfam" id="PF04752">
    <property type="entry name" value="ChaC"/>
    <property type="match status" value="1"/>
</dbReference>
<dbReference type="PANTHER" id="PTHR12192">
    <property type="entry name" value="CATION TRANSPORT PROTEIN CHAC-RELATED"/>
    <property type="match status" value="1"/>
</dbReference>
<dbReference type="OrthoDB" id="1933483at2759"/>
<dbReference type="SUPFAM" id="SSF110857">
    <property type="entry name" value="Gamma-glutamyl cyclotransferase-like"/>
    <property type="match status" value="1"/>
</dbReference>
<protein>
    <recommendedName>
        <fullName evidence="1">glutathione-specific gamma-glutamylcyclotransferase</fullName>
        <ecNumber evidence="1">4.3.2.7</ecNumber>
    </recommendedName>
</protein>
<organism evidence="3 4">
    <name type="scientific">Batrachochytrium dendrobatidis (strain JEL423)</name>
    <dbReference type="NCBI Taxonomy" id="403673"/>
    <lineage>
        <taxon>Eukaryota</taxon>
        <taxon>Fungi</taxon>
        <taxon>Fungi incertae sedis</taxon>
        <taxon>Chytridiomycota</taxon>
        <taxon>Chytridiomycota incertae sedis</taxon>
        <taxon>Chytridiomycetes</taxon>
        <taxon>Rhizophydiales</taxon>
        <taxon>Rhizophydiales incertae sedis</taxon>
        <taxon>Batrachochytrium</taxon>
    </lineage>
</organism>
<reference evidence="3 4" key="2">
    <citation type="submission" date="2016-05" db="EMBL/GenBank/DDBJ databases">
        <title>Lineage-specific infection strategies underlie the spectrum of fungal disease in amphibians.</title>
        <authorList>
            <person name="Cuomo C.A."/>
            <person name="Farrer R.A."/>
            <person name="James T."/>
            <person name="Longcore J."/>
            <person name="Birren B."/>
        </authorList>
    </citation>
    <scope>NUCLEOTIDE SEQUENCE [LARGE SCALE GENOMIC DNA]</scope>
    <source>
        <strain evidence="3 4">JEL423</strain>
    </source>
</reference>
<dbReference type="STRING" id="403673.A0A177WT43"/>
<sequence>MWDEVKGEDEKEHISYANSTIIAGDEHPSGVEVASITCFDARIRFRNDLTRNPIHDKTSFELFHLYQNDVKQKIWNREKLATMDRIIRERFKDPNMSVTHSAVVAMWVFGYGSLIWKVDFPIEKQVHGRISGYVRRFWQGSADHRGTPETPGRVLTLIPYDEWHSQFRDSDPHPAESVWGVCYKVPDDQADKVRKHLDYREKNGYDALHIQVLDKEEQVLVEDALLYLGTTMNEMFLGPGKCIEDIAQHIFESAGESGDNKSYLYELDDALRDRFGVCDQHICDLARLVRALDSKPPKPCTGNHSSKPIKMAL</sequence>
<dbReference type="AlphaFoldDB" id="A0A177WT43"/>
<evidence type="ECO:0000256" key="2">
    <source>
        <dbReference type="ARBA" id="ARBA00023239"/>
    </source>
</evidence>
<name>A0A177WT43_BATDL</name>
<dbReference type="FunFam" id="3.10.490.10:FF:000045">
    <property type="entry name" value="Gamma-glutamylcyclotransferase"/>
    <property type="match status" value="1"/>
</dbReference>
<dbReference type="InterPro" id="IPR006840">
    <property type="entry name" value="ChaC"/>
</dbReference>
<dbReference type="GO" id="GO:0005737">
    <property type="term" value="C:cytoplasm"/>
    <property type="evidence" value="ECO:0007669"/>
    <property type="project" value="TreeGrafter"/>
</dbReference>